<evidence type="ECO:0000259" key="2">
    <source>
        <dbReference type="PROSITE" id="PS50097"/>
    </source>
</evidence>
<dbReference type="PROSITE" id="PS50097">
    <property type="entry name" value="BTB"/>
    <property type="match status" value="1"/>
</dbReference>
<dbReference type="SUPFAM" id="SSF54695">
    <property type="entry name" value="POZ domain"/>
    <property type="match status" value="1"/>
</dbReference>
<feature type="domain" description="BTB" evidence="2">
    <location>
        <begin position="17"/>
        <end position="80"/>
    </location>
</feature>
<dbReference type="InterPro" id="IPR011333">
    <property type="entry name" value="SKP1/BTB/POZ_sf"/>
</dbReference>
<accession>A0A2H1H0J0</accession>
<evidence type="ECO:0000256" key="1">
    <source>
        <dbReference type="SAM" id="MobiDB-lite"/>
    </source>
</evidence>
<dbReference type="EMBL" id="LT854262">
    <property type="protein sequence ID" value="SMR59327.1"/>
    <property type="molecule type" value="Genomic_DNA"/>
</dbReference>
<proteinExistence type="predicted"/>
<reference evidence="4" key="1">
    <citation type="submission" date="2017-05" db="EMBL/GenBank/DDBJ databases">
        <authorList>
            <person name="Song R."/>
            <person name="Chenine A.L."/>
            <person name="Ruprecht R.M."/>
        </authorList>
    </citation>
    <scope>NUCLEOTIDE SEQUENCE [LARGE SCALE GENOMIC DNA]</scope>
</reference>
<organism evidence="3 4">
    <name type="scientific">Zymoseptoria tritici ST99CH_1E4</name>
    <dbReference type="NCBI Taxonomy" id="1276532"/>
    <lineage>
        <taxon>Eukaryota</taxon>
        <taxon>Fungi</taxon>
        <taxon>Dikarya</taxon>
        <taxon>Ascomycota</taxon>
        <taxon>Pezizomycotina</taxon>
        <taxon>Dothideomycetes</taxon>
        <taxon>Dothideomycetidae</taxon>
        <taxon>Mycosphaerellales</taxon>
        <taxon>Mycosphaerellaceae</taxon>
        <taxon>Zymoseptoria</taxon>
    </lineage>
</organism>
<name>A0A2H1H0J0_ZYMTR</name>
<feature type="compositionally biased region" description="Basic and acidic residues" evidence="1">
    <location>
        <begin position="224"/>
        <end position="234"/>
    </location>
</feature>
<dbReference type="Pfam" id="PF00651">
    <property type="entry name" value="BTB"/>
    <property type="match status" value="1"/>
</dbReference>
<dbReference type="Gene3D" id="3.30.710.10">
    <property type="entry name" value="Potassium Channel Kv1.1, Chain A"/>
    <property type="match status" value="1"/>
</dbReference>
<evidence type="ECO:0000313" key="4">
    <source>
        <dbReference type="Proteomes" id="UP000245764"/>
    </source>
</evidence>
<evidence type="ECO:0000313" key="3">
    <source>
        <dbReference type="EMBL" id="SMR59327.1"/>
    </source>
</evidence>
<feature type="region of interest" description="Disordered" evidence="1">
    <location>
        <begin position="189"/>
        <end position="262"/>
    </location>
</feature>
<dbReference type="AlphaFoldDB" id="A0A2H1H0J0"/>
<sequence length="262" mass="29392">MANTANIRDLWQNKTYSDLIIASGGCFFHVHQCIVLPRSKTLRDAMKQVRLSEYGRTLVIGPDWSPEDVEVILKFMYDNREPRIFRDSTPGNIVAIFEWALRDGMADLEGKAWRALLPTSQDPIVSAEVPILLQQMRAIMCDGVVEKSMDLEVAWMPQLLLHSATRARVSDEAVKRYLDSTVARKTSINAAENASEKNEDVGDNMEESSDGSSLEPAAKRQRKETKEDRLEKGLQELLHGKHFSLEGMLRPRSTGPGTPGPL</sequence>
<dbReference type="Proteomes" id="UP000245764">
    <property type="component" value="Chromosome 10"/>
</dbReference>
<gene>
    <name evidence="3" type="ORF">ZT1E4_G10062</name>
</gene>
<dbReference type="InterPro" id="IPR000210">
    <property type="entry name" value="BTB/POZ_dom"/>
</dbReference>
<protein>
    <recommendedName>
        <fullName evidence="2">BTB domain-containing protein</fullName>
    </recommendedName>
</protein>
<dbReference type="CDD" id="cd18186">
    <property type="entry name" value="BTB_POZ_ZBTB_KLHL-like"/>
    <property type="match status" value="1"/>
</dbReference>